<gene>
    <name evidence="3" type="ORF">pdam_00025795</name>
</gene>
<dbReference type="EMBL" id="RCHS01002562">
    <property type="protein sequence ID" value="RMX46804.1"/>
    <property type="molecule type" value="Genomic_DNA"/>
</dbReference>
<keyword evidence="1" id="KW-0547">Nucleotide-binding</keyword>
<dbReference type="FunFam" id="3.40.50.300:FF:002049">
    <property type="entry name" value="Si:ch73-170d6.2"/>
    <property type="match status" value="1"/>
</dbReference>
<accession>A0A3M6TZT6</accession>
<evidence type="ECO:0000259" key="2">
    <source>
        <dbReference type="SMART" id="SM00382"/>
    </source>
</evidence>
<dbReference type="InterPro" id="IPR027417">
    <property type="entry name" value="P-loop_NTPase"/>
</dbReference>
<dbReference type="PANTHER" id="PTHR32046">
    <property type="entry name" value="G DOMAIN-CONTAINING PROTEIN"/>
    <property type="match status" value="1"/>
</dbReference>
<name>A0A3M6TZT6_POCDA</name>
<dbReference type="SMART" id="SM00382">
    <property type="entry name" value="AAA"/>
    <property type="match status" value="1"/>
</dbReference>
<dbReference type="AlphaFoldDB" id="A0A3M6TZT6"/>
<evidence type="ECO:0000256" key="1">
    <source>
        <dbReference type="RuleBase" id="RU004560"/>
    </source>
</evidence>
<feature type="non-terminal residue" evidence="3">
    <location>
        <position position="786"/>
    </location>
</feature>
<dbReference type="Proteomes" id="UP000275408">
    <property type="component" value="Unassembled WGS sequence"/>
</dbReference>
<comment type="similarity">
    <text evidence="1">Belongs to the TRAFAC class TrmE-Era-EngA-EngB-Septin-like GTPase superfamily. Septin GTPase family.</text>
</comment>
<feature type="non-terminal residue" evidence="3">
    <location>
        <position position="1"/>
    </location>
</feature>
<dbReference type="CDD" id="cd00882">
    <property type="entry name" value="Ras_like_GTPase"/>
    <property type="match status" value="2"/>
</dbReference>
<dbReference type="OrthoDB" id="8954335at2759"/>
<keyword evidence="4" id="KW-1185">Reference proteome</keyword>
<dbReference type="Pfam" id="PF00735">
    <property type="entry name" value="Septin"/>
    <property type="match status" value="2"/>
</dbReference>
<feature type="domain" description="AAA+ ATPase" evidence="2">
    <location>
        <begin position="71"/>
        <end position="401"/>
    </location>
</feature>
<protein>
    <recommendedName>
        <fullName evidence="2">AAA+ ATPase domain-containing protein</fullName>
    </recommendedName>
</protein>
<keyword evidence="1" id="KW-0342">GTP-binding</keyword>
<dbReference type="STRING" id="46731.A0A3M6TZT6"/>
<organism evidence="3 4">
    <name type="scientific">Pocillopora damicornis</name>
    <name type="common">Cauliflower coral</name>
    <name type="synonym">Millepora damicornis</name>
    <dbReference type="NCBI Taxonomy" id="46731"/>
    <lineage>
        <taxon>Eukaryota</taxon>
        <taxon>Metazoa</taxon>
        <taxon>Cnidaria</taxon>
        <taxon>Anthozoa</taxon>
        <taxon>Hexacorallia</taxon>
        <taxon>Scleractinia</taxon>
        <taxon>Astrocoeniina</taxon>
        <taxon>Pocilloporidae</taxon>
        <taxon>Pocillopora</taxon>
    </lineage>
</organism>
<proteinExistence type="inferred from homology"/>
<reference evidence="3 4" key="1">
    <citation type="journal article" date="2018" name="Sci. Rep.">
        <title>Comparative analysis of the Pocillopora damicornis genome highlights role of immune system in coral evolution.</title>
        <authorList>
            <person name="Cunning R."/>
            <person name="Bay R.A."/>
            <person name="Gillette P."/>
            <person name="Baker A.C."/>
            <person name="Traylor-Knowles N."/>
        </authorList>
    </citation>
    <scope>NUCLEOTIDE SEQUENCE [LARGE SCALE GENOMIC DNA]</scope>
    <source>
        <strain evidence="3">RSMAS</strain>
        <tissue evidence="3">Whole animal</tissue>
    </source>
</reference>
<dbReference type="InterPro" id="IPR030379">
    <property type="entry name" value="G_SEPTIN_dom"/>
</dbReference>
<dbReference type="InterPro" id="IPR003593">
    <property type="entry name" value="AAA+_ATPase"/>
</dbReference>
<evidence type="ECO:0000313" key="4">
    <source>
        <dbReference type="Proteomes" id="UP000275408"/>
    </source>
</evidence>
<dbReference type="GO" id="GO:0005525">
    <property type="term" value="F:GTP binding"/>
    <property type="evidence" value="ECO:0007669"/>
    <property type="project" value="UniProtKB-KW"/>
</dbReference>
<comment type="caution">
    <text evidence="3">The sequence shown here is derived from an EMBL/GenBank/DDBJ whole genome shotgun (WGS) entry which is preliminary data.</text>
</comment>
<dbReference type="Gene3D" id="3.40.50.300">
    <property type="entry name" value="P-loop containing nucleotide triphosphate hydrolases"/>
    <property type="match status" value="2"/>
</dbReference>
<evidence type="ECO:0000313" key="3">
    <source>
        <dbReference type="EMBL" id="RMX46804.1"/>
    </source>
</evidence>
<dbReference type="PANTHER" id="PTHR32046:SF14">
    <property type="match status" value="1"/>
</dbReference>
<dbReference type="SUPFAM" id="SSF52540">
    <property type="entry name" value="P-loop containing nucleoside triphosphate hydrolases"/>
    <property type="match status" value="2"/>
</dbReference>
<sequence length="786" mass="88836">AVSSENQVDGENISSDPLQTQGRLAKIMLQSSIEITCGSPSIFALPIRLEVHEDEWAVCRHTIGEERKNETEKIILLVGPPGAGKTTLINAIVNYILGVKWKDTFRFKLVVDDKMSSQSHSQEKAINIYTIYPMEGSKLTYTLTIVDTPGYGDSRGLLMDRTVADQMREFLSATPPIGVDHLDGVGFVTQASLARPSIEQEYIFDSIMSMFGKDMSKNIFMLLTFAESQKHALHDVFNKTGVPNDKIFILNNKALYAENTEDADDMFNAVFWKMSFRSLNSLFQQLENSESVSLQLTREVWKKRDQLQILIEQLHTEIATRRSKTDQLRHKESALAKHKTCDGNETLENLEKKDDVSLQFLEDGLVGTMKNQIQDRLRHLDEVALKPDPLTQVEYLERLIESEKQDARPGCQQRLYLYEEAKTQVEIYSSRKITDIPKEAVPVGPPRLAETILQKSEKISDGPPPVYLLATEIKLNQDKGRIAKKCIGSPSDVCDRGKEKVLMVVGATGAGKTTLINGMVNYILGVEWADKFRYKLVVEDSKVSQAFSQTRDITAYTIYPMKGSAVPYAFTVIDTPGFGDTEGLERDKEITNQIKEFFSIPPPDGIDHLDCIGFVTQASLARLTPTQEYIFDSILSVFGKDVVKSIFMLVTFADGQQPPVMEAINNAKIPAQKFYKFNNSALYANNSEEIEEEFDAMFWRMGARSFEKFFLEFEKTDSVSLQLTQEVLKERHQLQIIIEGLSPQITEGLNKIEEMRQEEAILKKHEADIETNKSFTYPVEITVPVE</sequence>